<dbReference type="Gene3D" id="2.60.40.3330">
    <property type="match status" value="1"/>
</dbReference>
<dbReference type="OMA" id="MAFRYPD"/>
<evidence type="ECO:0000256" key="3">
    <source>
        <dbReference type="ARBA" id="ARBA00022525"/>
    </source>
</evidence>
<protein>
    <submittedName>
        <fullName evidence="6">Transthyretin-like protein 46</fullName>
    </submittedName>
</protein>
<comment type="similarity">
    <text evidence="2">Belongs to the nematode transthyretin-like family.</text>
</comment>
<feature type="signal peptide" evidence="5">
    <location>
        <begin position="1"/>
        <end position="17"/>
    </location>
</feature>
<evidence type="ECO:0000313" key="6">
    <source>
        <dbReference type="EMBL" id="KHN86196.1"/>
    </source>
</evidence>
<gene>
    <name evidence="6" type="primary">ttr-46</name>
    <name evidence="6" type="ORF">Tcan_10074</name>
    <name evidence="7" type="ORF">TCNE_LOCUS10329</name>
</gene>
<evidence type="ECO:0000313" key="7">
    <source>
        <dbReference type="EMBL" id="VDM41650.1"/>
    </source>
</evidence>
<accession>A0A0B2VRM5</accession>
<dbReference type="EMBL" id="UYWY01020465">
    <property type="protein sequence ID" value="VDM41650.1"/>
    <property type="molecule type" value="Genomic_DNA"/>
</dbReference>
<evidence type="ECO:0000313" key="8">
    <source>
        <dbReference type="Proteomes" id="UP000031036"/>
    </source>
</evidence>
<organism evidence="6 8">
    <name type="scientific">Toxocara canis</name>
    <name type="common">Canine roundworm</name>
    <dbReference type="NCBI Taxonomy" id="6265"/>
    <lineage>
        <taxon>Eukaryota</taxon>
        <taxon>Metazoa</taxon>
        <taxon>Ecdysozoa</taxon>
        <taxon>Nematoda</taxon>
        <taxon>Chromadorea</taxon>
        <taxon>Rhabditida</taxon>
        <taxon>Spirurina</taxon>
        <taxon>Ascaridomorpha</taxon>
        <taxon>Ascaridoidea</taxon>
        <taxon>Toxocaridae</taxon>
        <taxon>Toxocara</taxon>
    </lineage>
</organism>
<dbReference type="AlphaFoldDB" id="A0A0B2VRM5"/>
<dbReference type="InterPro" id="IPR038479">
    <property type="entry name" value="Transthyretin-like_sf"/>
</dbReference>
<dbReference type="GO" id="GO:0005576">
    <property type="term" value="C:extracellular region"/>
    <property type="evidence" value="ECO:0007669"/>
    <property type="project" value="UniProtKB-SubCell"/>
</dbReference>
<dbReference type="PANTHER" id="PTHR21700">
    <property type="entry name" value="TRANSTHYRETIN-LIKE FAMILY PROTEIN-RELATED"/>
    <property type="match status" value="1"/>
</dbReference>
<dbReference type="OrthoDB" id="5837678at2759"/>
<dbReference type="Pfam" id="PF01060">
    <property type="entry name" value="TTR-52"/>
    <property type="match status" value="1"/>
</dbReference>
<dbReference type="EMBL" id="JPKZ01000640">
    <property type="protein sequence ID" value="KHN86196.1"/>
    <property type="molecule type" value="Genomic_DNA"/>
</dbReference>
<sequence>MQSSIIVLVALIAACSAFRQQSVGVKGRLLCGDRPIENELVKLINHNTIGSDDQLATAKTDKDGFYTIQGGLGEILSMDVKFKIFTNCNDGIKPCKREITLGIPGKFVTRSDKVQEYFNGGELNLQFHFKDESRSCFN</sequence>
<reference evidence="7" key="2">
    <citation type="submission" date="2018-11" db="EMBL/GenBank/DDBJ databases">
        <authorList>
            <consortium name="Pathogen Informatics"/>
        </authorList>
    </citation>
    <scope>NUCLEOTIDE SEQUENCE [LARGE SCALE GENOMIC DNA]</scope>
</reference>
<comment type="subcellular location">
    <subcellularLocation>
        <location evidence="1">Secreted</location>
    </subcellularLocation>
</comment>
<dbReference type="PANTHER" id="PTHR21700:SF112">
    <property type="entry name" value="TRANSTHYRETIN-RELATED FAMILY DOMAIN"/>
    <property type="match status" value="1"/>
</dbReference>
<keyword evidence="3" id="KW-0964">Secreted</keyword>
<proteinExistence type="inferred from homology"/>
<dbReference type="Proteomes" id="UP000031036">
    <property type="component" value="Unassembled WGS sequence"/>
</dbReference>
<dbReference type="GO" id="GO:0009986">
    <property type="term" value="C:cell surface"/>
    <property type="evidence" value="ECO:0007669"/>
    <property type="project" value="InterPro"/>
</dbReference>
<evidence type="ECO:0000256" key="2">
    <source>
        <dbReference type="ARBA" id="ARBA00010112"/>
    </source>
</evidence>
<dbReference type="InterPro" id="IPR001534">
    <property type="entry name" value="Transthyretin-like"/>
</dbReference>
<keyword evidence="8" id="KW-1185">Reference proteome</keyword>
<keyword evidence="4 5" id="KW-0732">Signal</keyword>
<evidence type="ECO:0000256" key="1">
    <source>
        <dbReference type="ARBA" id="ARBA00004613"/>
    </source>
</evidence>
<feature type="chain" id="PRO_5009042932" evidence="5">
    <location>
        <begin position="18"/>
        <end position="138"/>
    </location>
</feature>
<evidence type="ECO:0000256" key="4">
    <source>
        <dbReference type="ARBA" id="ARBA00022729"/>
    </source>
</evidence>
<evidence type="ECO:0000256" key="5">
    <source>
        <dbReference type="SAM" id="SignalP"/>
    </source>
</evidence>
<name>A0A0B2VRM5_TOXCA</name>
<reference evidence="6 8" key="1">
    <citation type="submission" date="2014-11" db="EMBL/GenBank/DDBJ databases">
        <title>Genetic blueprint of the zoonotic pathogen Toxocara canis.</title>
        <authorList>
            <person name="Zhu X.-Q."/>
            <person name="Korhonen P.K."/>
            <person name="Cai H."/>
            <person name="Young N.D."/>
            <person name="Nejsum P."/>
            <person name="von Samson-Himmelstjerna G."/>
            <person name="Boag P.R."/>
            <person name="Tan P."/>
            <person name="Li Q."/>
            <person name="Min J."/>
            <person name="Yang Y."/>
            <person name="Wang X."/>
            <person name="Fang X."/>
            <person name="Hall R.S."/>
            <person name="Hofmann A."/>
            <person name="Sternberg P.W."/>
            <person name="Jex A.R."/>
            <person name="Gasser R.B."/>
        </authorList>
    </citation>
    <scope>NUCLEOTIDE SEQUENCE [LARGE SCALE GENOMIC DNA]</scope>
    <source>
        <strain evidence="6">PN_DK_2014</strain>
    </source>
</reference>